<keyword evidence="1" id="KW-0175">Coiled coil</keyword>
<keyword evidence="2" id="KW-1133">Transmembrane helix</keyword>
<accession>A0A2G5V9Q5</accession>
<dbReference type="AlphaFoldDB" id="A0A2G5V9Q5"/>
<keyword evidence="4" id="KW-1185">Reference proteome</keyword>
<protein>
    <submittedName>
        <fullName evidence="3">Uncharacterized protein</fullName>
    </submittedName>
</protein>
<evidence type="ECO:0000256" key="1">
    <source>
        <dbReference type="SAM" id="Coils"/>
    </source>
</evidence>
<evidence type="ECO:0000313" key="4">
    <source>
        <dbReference type="Proteomes" id="UP000230233"/>
    </source>
</evidence>
<comment type="caution">
    <text evidence="3">The sequence shown here is derived from an EMBL/GenBank/DDBJ whole genome shotgun (WGS) entry which is preliminary data.</text>
</comment>
<gene>
    <name evidence="3" type="primary">Cnig_chr_II.g7454</name>
    <name evidence="3" type="ORF">B9Z55_007454</name>
</gene>
<evidence type="ECO:0000313" key="3">
    <source>
        <dbReference type="EMBL" id="PIC48509.1"/>
    </source>
</evidence>
<feature type="transmembrane region" description="Helical" evidence="2">
    <location>
        <begin position="189"/>
        <end position="208"/>
    </location>
</feature>
<feature type="coiled-coil region" evidence="1">
    <location>
        <begin position="62"/>
        <end position="166"/>
    </location>
</feature>
<sequence length="211" mass="24681">MLSSFKKQMTNFTEKVAKSVPNRAETISKLKSATSGLPETSKFPEKFKEINSKIQSNLAESHGILKLKNAQLTRENENLRSKLLNTISMEKHQEIVNKFQQKIDNLEREKLEILEKSEISLNFEQIRELSGKEELKMMKREMEANREEIQIVLKKLEKEKPSWKDRATSWKVSPTKLAATYVSLKAVIWSYRRIIASIPIITAFFMFFRRK</sequence>
<dbReference type="Proteomes" id="UP000230233">
    <property type="component" value="Chromosome II"/>
</dbReference>
<keyword evidence="2" id="KW-0472">Membrane</keyword>
<evidence type="ECO:0000256" key="2">
    <source>
        <dbReference type="SAM" id="Phobius"/>
    </source>
</evidence>
<proteinExistence type="predicted"/>
<keyword evidence="2" id="KW-0812">Transmembrane</keyword>
<reference evidence="4" key="1">
    <citation type="submission" date="2017-10" db="EMBL/GenBank/DDBJ databases">
        <title>Rapid genome shrinkage in a self-fertile nematode reveals novel sperm competition proteins.</title>
        <authorList>
            <person name="Yin D."/>
            <person name="Schwarz E.M."/>
            <person name="Thomas C.G."/>
            <person name="Felde R.L."/>
            <person name="Korf I.F."/>
            <person name="Cutter A.D."/>
            <person name="Schartner C.M."/>
            <person name="Ralston E.J."/>
            <person name="Meyer B.J."/>
            <person name="Haag E.S."/>
        </authorList>
    </citation>
    <scope>NUCLEOTIDE SEQUENCE [LARGE SCALE GENOMIC DNA]</scope>
    <source>
        <strain evidence="4">JU1422</strain>
    </source>
</reference>
<name>A0A2G5V9Q5_9PELO</name>
<organism evidence="3 4">
    <name type="scientific">Caenorhabditis nigoni</name>
    <dbReference type="NCBI Taxonomy" id="1611254"/>
    <lineage>
        <taxon>Eukaryota</taxon>
        <taxon>Metazoa</taxon>
        <taxon>Ecdysozoa</taxon>
        <taxon>Nematoda</taxon>
        <taxon>Chromadorea</taxon>
        <taxon>Rhabditida</taxon>
        <taxon>Rhabditina</taxon>
        <taxon>Rhabditomorpha</taxon>
        <taxon>Rhabditoidea</taxon>
        <taxon>Rhabditidae</taxon>
        <taxon>Peloderinae</taxon>
        <taxon>Caenorhabditis</taxon>
    </lineage>
</organism>
<dbReference type="OrthoDB" id="10453143at2759"/>
<dbReference type="EMBL" id="PDUG01000002">
    <property type="protein sequence ID" value="PIC48509.1"/>
    <property type="molecule type" value="Genomic_DNA"/>
</dbReference>